<evidence type="ECO:0000313" key="3">
    <source>
        <dbReference type="Proteomes" id="UP000756132"/>
    </source>
</evidence>
<keyword evidence="3" id="KW-1185">Reference proteome</keyword>
<dbReference type="AlphaFoldDB" id="A0A9Q8PB97"/>
<evidence type="ECO:0000256" key="1">
    <source>
        <dbReference type="SAM" id="MobiDB-lite"/>
    </source>
</evidence>
<evidence type="ECO:0000313" key="2">
    <source>
        <dbReference type="EMBL" id="UJO19310.1"/>
    </source>
</evidence>
<name>A0A9Q8PB97_PASFU</name>
<dbReference type="GeneID" id="71987484"/>
<sequence>MSTNEGIFTFEDVPSNTRTTSTRSSPWATPQAQSHRRDSLDEEDFPPLSSDSDSGKPSTTNQIDSAKEDARIAALIRNKPTSKYEVERPQEFMMSGGLSEDDERCELGNECALRQKTEEQNMEQPASTGEGEQKGWGSVSDGDDDYSDDSSNGGYGSDEYDDGVQYGAGTQWGWL</sequence>
<organism evidence="2 3">
    <name type="scientific">Passalora fulva</name>
    <name type="common">Tomato leaf mold</name>
    <name type="synonym">Cladosporium fulvum</name>
    <dbReference type="NCBI Taxonomy" id="5499"/>
    <lineage>
        <taxon>Eukaryota</taxon>
        <taxon>Fungi</taxon>
        <taxon>Dikarya</taxon>
        <taxon>Ascomycota</taxon>
        <taxon>Pezizomycotina</taxon>
        <taxon>Dothideomycetes</taxon>
        <taxon>Dothideomycetidae</taxon>
        <taxon>Mycosphaerellales</taxon>
        <taxon>Mycosphaerellaceae</taxon>
        <taxon>Fulvia</taxon>
    </lineage>
</organism>
<feature type="compositionally biased region" description="Polar residues" evidence="1">
    <location>
        <begin position="49"/>
        <end position="64"/>
    </location>
</feature>
<proteinExistence type="predicted"/>
<gene>
    <name evidence="2" type="ORF">CLAFUR5_07606</name>
</gene>
<feature type="region of interest" description="Disordered" evidence="1">
    <location>
        <begin position="1"/>
        <end position="175"/>
    </location>
</feature>
<feature type="compositionally biased region" description="Low complexity" evidence="1">
    <location>
        <begin position="15"/>
        <end position="25"/>
    </location>
</feature>
<dbReference type="Proteomes" id="UP000756132">
    <property type="component" value="Chromosome 6"/>
</dbReference>
<dbReference type="KEGG" id="ffu:CLAFUR5_07606"/>
<dbReference type="RefSeq" id="XP_047763676.1">
    <property type="nucleotide sequence ID" value="XM_047906754.1"/>
</dbReference>
<protein>
    <submittedName>
        <fullName evidence="2">Uncharacterized protein</fullName>
    </submittedName>
</protein>
<accession>A0A9Q8PB97</accession>
<reference evidence="2" key="2">
    <citation type="journal article" date="2022" name="Microb. Genom.">
        <title>A chromosome-scale genome assembly of the tomato pathogen Cladosporium fulvum reveals a compartmentalized genome architecture and the presence of a dispensable chromosome.</title>
        <authorList>
            <person name="Zaccaron A.Z."/>
            <person name="Chen L.H."/>
            <person name="Samaras A."/>
            <person name="Stergiopoulos I."/>
        </authorList>
    </citation>
    <scope>NUCLEOTIDE SEQUENCE</scope>
    <source>
        <strain evidence="2">Race5_Kim</strain>
    </source>
</reference>
<reference evidence="2" key="1">
    <citation type="submission" date="2021-12" db="EMBL/GenBank/DDBJ databases">
        <authorList>
            <person name="Zaccaron A."/>
            <person name="Stergiopoulos I."/>
        </authorList>
    </citation>
    <scope>NUCLEOTIDE SEQUENCE</scope>
    <source>
        <strain evidence="2">Race5_Kim</strain>
    </source>
</reference>
<dbReference type="EMBL" id="CP090168">
    <property type="protein sequence ID" value="UJO19310.1"/>
    <property type="molecule type" value="Genomic_DNA"/>
</dbReference>